<evidence type="ECO:0000313" key="1">
    <source>
        <dbReference type="EMBL" id="KAJ3540007.1"/>
    </source>
</evidence>
<dbReference type="Proteomes" id="UP001148662">
    <property type="component" value="Unassembled WGS sequence"/>
</dbReference>
<reference evidence="1" key="1">
    <citation type="submission" date="2022-07" db="EMBL/GenBank/DDBJ databases">
        <title>Genome Sequence of Phlebia brevispora.</title>
        <authorList>
            <person name="Buettner E."/>
        </authorList>
    </citation>
    <scope>NUCLEOTIDE SEQUENCE</scope>
    <source>
        <strain evidence="1">MPL23</strain>
    </source>
</reference>
<accession>A0ACC1SHP1</accession>
<dbReference type="EMBL" id="JANHOG010001271">
    <property type="protein sequence ID" value="KAJ3540007.1"/>
    <property type="molecule type" value="Genomic_DNA"/>
</dbReference>
<gene>
    <name evidence="1" type="ORF">NM688_g6286</name>
</gene>
<proteinExistence type="predicted"/>
<organism evidence="1 2">
    <name type="scientific">Phlebia brevispora</name>
    <dbReference type="NCBI Taxonomy" id="194682"/>
    <lineage>
        <taxon>Eukaryota</taxon>
        <taxon>Fungi</taxon>
        <taxon>Dikarya</taxon>
        <taxon>Basidiomycota</taxon>
        <taxon>Agaricomycotina</taxon>
        <taxon>Agaricomycetes</taxon>
        <taxon>Polyporales</taxon>
        <taxon>Meruliaceae</taxon>
        <taxon>Phlebia</taxon>
    </lineage>
</organism>
<evidence type="ECO:0000313" key="2">
    <source>
        <dbReference type="Proteomes" id="UP001148662"/>
    </source>
</evidence>
<sequence>MWAPDVGQPGDVGGFTRRDHGDFSLGYANTALEVRDGNAALTMVEGSPCPIHKHMHAATTIHFKCDTSVFGAGEPKLIAQLPPPANQSCYFFIEWRTHVACPTRARGGNWGVISILASIAGILFFVYIIAGMFYNYFILGLRGGDVFPRYSLFSFRDTVQLFRRCIGRVKEQSESLHFGSGGMGSWGSRTNGRYRGLASSHEEEAGMLSGPPGYLDEEDEEEEEHQNGSRPQGMDSDGTIRL</sequence>
<keyword evidence="2" id="KW-1185">Reference proteome</keyword>
<name>A0ACC1SHP1_9APHY</name>
<comment type="caution">
    <text evidence="1">The sequence shown here is derived from an EMBL/GenBank/DDBJ whole genome shotgun (WGS) entry which is preliminary data.</text>
</comment>
<protein>
    <submittedName>
        <fullName evidence="1">Uncharacterized protein</fullName>
    </submittedName>
</protein>